<dbReference type="PANTHER" id="PTHR10696">
    <property type="entry name" value="GAMMA-BUTYROBETAINE HYDROXYLASE-RELATED"/>
    <property type="match status" value="1"/>
</dbReference>
<proteinExistence type="inferred from homology"/>
<evidence type="ECO:0000259" key="7">
    <source>
        <dbReference type="Pfam" id="PF02668"/>
    </source>
</evidence>
<gene>
    <name evidence="8" type="ORF">KHLLAP_LOCUS8280</name>
</gene>
<dbReference type="Proteomes" id="UP001295740">
    <property type="component" value="Unassembled WGS sequence"/>
</dbReference>
<dbReference type="InterPro" id="IPR042098">
    <property type="entry name" value="TauD-like_sf"/>
</dbReference>
<dbReference type="InterPro" id="IPR003819">
    <property type="entry name" value="TauD/TfdA-like"/>
</dbReference>
<keyword evidence="6" id="KW-0408">Iron</keyword>
<name>A0AAI8VNG8_9PEZI</name>
<evidence type="ECO:0000256" key="2">
    <source>
        <dbReference type="ARBA" id="ARBA00008654"/>
    </source>
</evidence>
<dbReference type="GO" id="GO:0051213">
    <property type="term" value="F:dioxygenase activity"/>
    <property type="evidence" value="ECO:0007669"/>
    <property type="project" value="UniProtKB-KW"/>
</dbReference>
<keyword evidence="4" id="KW-0223">Dioxygenase</keyword>
<keyword evidence="9" id="KW-1185">Reference proteome</keyword>
<dbReference type="AlphaFoldDB" id="A0AAI8VNG8"/>
<feature type="domain" description="TauD/TfdA-like" evidence="7">
    <location>
        <begin position="235"/>
        <end position="473"/>
    </location>
</feature>
<dbReference type="InterPro" id="IPR050411">
    <property type="entry name" value="AlphaKG_dependent_hydroxylases"/>
</dbReference>
<sequence>MVDKIRYVRKWHARLRVGTPKLQRVPDNRTATERAYSDDVKPSTSSFTVRRLVQGARGQQPPISPDTVRRVAKARGEAKPLINPEDDDPKRWEVIRPGHQFYPDLPKEEQERLIVLRRTNSRSPRMIDRQWVRNACTCPRCVDPASGQKQFSICEVPQDLPIGQADFNEAGDLEVSWTDDFFCDGMTHRSTYPARLFEALRLDPSAMRRRSQAIIDTQRLRLWNKELMEKSVRFVNYDQWMQGSSKEFNLAIETFHLYGILFLKDIPSDVTQEQLAAPIGPLKSTVWGRTWDVKHIPKSRTVAHGHGPVPLQTQLPYFNNVPRVVVLRCLENSVDGGELIFSDGFLPAWEYFLFKRKEFDMLQASTIRYQYNHEGHHFAKTRGIMSSYFGFPRKVAFSPAFEDPTQYFQADDLQWRANKMVWHGFVRRFSLPKNVFEHKLAPGEAVLVNNWRILVRRRGFDPSTGSRYLQGVYVDIDEYMDTLRRCGNSEVIGQTELGPHYVDQLRALDPSLGEDGLENIPTV</sequence>
<dbReference type="Pfam" id="PF02668">
    <property type="entry name" value="TauD"/>
    <property type="match status" value="1"/>
</dbReference>
<dbReference type="PANTHER" id="PTHR10696:SF25">
    <property type="entry name" value="OXIDOREDUCTASE AIM17-RELATED"/>
    <property type="match status" value="1"/>
</dbReference>
<evidence type="ECO:0000256" key="5">
    <source>
        <dbReference type="ARBA" id="ARBA00023002"/>
    </source>
</evidence>
<comment type="caution">
    <text evidence="8">The sequence shown here is derived from an EMBL/GenBank/DDBJ whole genome shotgun (WGS) entry which is preliminary data.</text>
</comment>
<dbReference type="GO" id="GO:0045329">
    <property type="term" value="P:carnitine biosynthetic process"/>
    <property type="evidence" value="ECO:0007669"/>
    <property type="project" value="TreeGrafter"/>
</dbReference>
<evidence type="ECO:0000313" key="8">
    <source>
        <dbReference type="EMBL" id="CAJ2507812.1"/>
    </source>
</evidence>
<organism evidence="8 9">
    <name type="scientific">Anthostomella pinea</name>
    <dbReference type="NCBI Taxonomy" id="933095"/>
    <lineage>
        <taxon>Eukaryota</taxon>
        <taxon>Fungi</taxon>
        <taxon>Dikarya</taxon>
        <taxon>Ascomycota</taxon>
        <taxon>Pezizomycotina</taxon>
        <taxon>Sordariomycetes</taxon>
        <taxon>Xylariomycetidae</taxon>
        <taxon>Xylariales</taxon>
        <taxon>Xylariaceae</taxon>
        <taxon>Anthostomella</taxon>
    </lineage>
</organism>
<evidence type="ECO:0000256" key="6">
    <source>
        <dbReference type="ARBA" id="ARBA00023004"/>
    </source>
</evidence>
<dbReference type="EMBL" id="CAUWAG010000010">
    <property type="protein sequence ID" value="CAJ2507812.1"/>
    <property type="molecule type" value="Genomic_DNA"/>
</dbReference>
<dbReference type="SUPFAM" id="SSF51197">
    <property type="entry name" value="Clavaminate synthase-like"/>
    <property type="match status" value="1"/>
</dbReference>
<comment type="similarity">
    <text evidence="2">Belongs to the gamma-BBH/TMLD family.</text>
</comment>
<keyword evidence="5" id="KW-0560">Oxidoreductase</keyword>
<accession>A0AAI8VNG8</accession>
<comment type="cofactor">
    <cofactor evidence="1">
        <name>Fe(2+)</name>
        <dbReference type="ChEBI" id="CHEBI:29033"/>
    </cofactor>
</comment>
<evidence type="ECO:0000313" key="9">
    <source>
        <dbReference type="Proteomes" id="UP001295740"/>
    </source>
</evidence>
<reference evidence="8" key="1">
    <citation type="submission" date="2023-10" db="EMBL/GenBank/DDBJ databases">
        <authorList>
            <person name="Hackl T."/>
        </authorList>
    </citation>
    <scope>NUCLEOTIDE SEQUENCE</scope>
</reference>
<dbReference type="GO" id="GO:0046872">
    <property type="term" value="F:metal ion binding"/>
    <property type="evidence" value="ECO:0007669"/>
    <property type="project" value="UniProtKB-KW"/>
</dbReference>
<evidence type="ECO:0000256" key="1">
    <source>
        <dbReference type="ARBA" id="ARBA00001954"/>
    </source>
</evidence>
<protein>
    <submittedName>
        <fullName evidence="8">Uu.00g089980.m01.CDS01</fullName>
    </submittedName>
</protein>
<evidence type="ECO:0000256" key="4">
    <source>
        <dbReference type="ARBA" id="ARBA00022964"/>
    </source>
</evidence>
<evidence type="ECO:0000256" key="3">
    <source>
        <dbReference type="ARBA" id="ARBA00022723"/>
    </source>
</evidence>
<keyword evidence="3" id="KW-0479">Metal-binding</keyword>
<dbReference type="InterPro" id="IPR038492">
    <property type="entry name" value="GBBH-like_N_sf"/>
</dbReference>
<dbReference type="Gene3D" id="3.60.130.10">
    <property type="entry name" value="Clavaminate synthase-like"/>
    <property type="match status" value="1"/>
</dbReference>
<dbReference type="GO" id="GO:0005739">
    <property type="term" value="C:mitochondrion"/>
    <property type="evidence" value="ECO:0007669"/>
    <property type="project" value="TreeGrafter"/>
</dbReference>
<dbReference type="Gene3D" id="3.30.2020.30">
    <property type="match status" value="1"/>
</dbReference>